<feature type="domain" description="DUF5348" evidence="1">
    <location>
        <begin position="4"/>
        <end position="70"/>
    </location>
</feature>
<gene>
    <name evidence="2" type="ORF">WMO24_14090</name>
</gene>
<dbReference type="InterPro" id="IPR035255">
    <property type="entry name" value="DUF5348"/>
</dbReference>
<organism evidence="2 3">
    <name type="scientific">Ruthenibacterium intestinale</name>
    <dbReference type="NCBI Taxonomy" id="3133163"/>
    <lineage>
        <taxon>Bacteria</taxon>
        <taxon>Bacillati</taxon>
        <taxon>Bacillota</taxon>
        <taxon>Clostridia</taxon>
        <taxon>Eubacteriales</taxon>
        <taxon>Oscillospiraceae</taxon>
        <taxon>Ruthenibacterium</taxon>
    </lineage>
</organism>
<dbReference type="EMBL" id="JBBMFA010000111">
    <property type="protein sequence ID" value="MEQ2521548.1"/>
    <property type="molecule type" value="Genomic_DNA"/>
</dbReference>
<evidence type="ECO:0000313" key="2">
    <source>
        <dbReference type="EMBL" id="MEQ2521548.1"/>
    </source>
</evidence>
<dbReference type="Pfam" id="PF17295">
    <property type="entry name" value="DUF5348"/>
    <property type="match status" value="1"/>
</dbReference>
<dbReference type="Proteomes" id="UP001477672">
    <property type="component" value="Unassembled WGS sequence"/>
</dbReference>
<comment type="caution">
    <text evidence="2">The sequence shown here is derived from an EMBL/GenBank/DDBJ whole genome shotgun (WGS) entry which is preliminary data.</text>
</comment>
<protein>
    <submittedName>
        <fullName evidence="2">DUF5348 domain-containing protein</fullName>
    </submittedName>
</protein>
<keyword evidence="3" id="KW-1185">Reference proteome</keyword>
<dbReference type="Gene3D" id="2.40.10.390">
    <property type="match status" value="1"/>
</dbReference>
<proteinExistence type="predicted"/>
<reference evidence="2 3" key="1">
    <citation type="submission" date="2024-03" db="EMBL/GenBank/DDBJ databases">
        <title>Human intestinal bacterial collection.</title>
        <authorList>
            <person name="Pauvert C."/>
            <person name="Hitch T.C.A."/>
            <person name="Clavel T."/>
        </authorList>
    </citation>
    <scope>NUCLEOTIDE SEQUENCE [LARGE SCALE GENOMIC DNA]</scope>
    <source>
        <strain evidence="2 3">CLA-JM-H11</strain>
    </source>
</reference>
<sequence>MKQGVLVYDRENDRIDIRFGLEDYYGGLHCGTTFDVLIGRRWIPTRIELGRVWYLVGIKTSNLEGLRVRI</sequence>
<evidence type="ECO:0000259" key="1">
    <source>
        <dbReference type="Pfam" id="PF17295"/>
    </source>
</evidence>
<dbReference type="RefSeq" id="WP_317321827.1">
    <property type="nucleotide sequence ID" value="NZ_JBBMFA010000111.1"/>
</dbReference>
<evidence type="ECO:0000313" key="3">
    <source>
        <dbReference type="Proteomes" id="UP001477672"/>
    </source>
</evidence>
<name>A0ABV1GJ31_9FIRM</name>
<accession>A0ABV1GJ31</accession>